<evidence type="ECO:0000259" key="3">
    <source>
        <dbReference type="PROSITE" id="PS51208"/>
    </source>
</evidence>
<dbReference type="SUPFAM" id="SSF103515">
    <property type="entry name" value="Autotransporter"/>
    <property type="match status" value="1"/>
</dbReference>
<dbReference type="InterPro" id="IPR006315">
    <property type="entry name" value="OM_autotransptr_brl_dom"/>
</dbReference>
<name>A0A841QD39_9PROT</name>
<dbReference type="InterPro" id="IPR030895">
    <property type="entry name" value="T5SS_PEPC_rpt"/>
</dbReference>
<keyword evidence="1 2" id="KW-0732">Signal</keyword>
<reference evidence="4 5" key="1">
    <citation type="submission" date="2020-08" db="EMBL/GenBank/DDBJ databases">
        <title>Genomic Encyclopedia of Type Strains, Phase IV (KMG-IV): sequencing the most valuable type-strain genomes for metagenomic binning, comparative biology and taxonomic classification.</title>
        <authorList>
            <person name="Goeker M."/>
        </authorList>
    </citation>
    <scope>NUCLEOTIDE SEQUENCE [LARGE SCALE GENOMIC DNA]</scope>
    <source>
        <strain evidence="4 5">DSM 4491</strain>
    </source>
</reference>
<feature type="signal peptide" evidence="2">
    <location>
        <begin position="1"/>
        <end position="41"/>
    </location>
</feature>
<dbReference type="EMBL" id="JACHIE010000002">
    <property type="protein sequence ID" value="MBB6456360.1"/>
    <property type="molecule type" value="Genomic_DNA"/>
</dbReference>
<dbReference type="NCBIfam" id="TIGR04393">
    <property type="entry name" value="rpt_T5SS_PEPC"/>
    <property type="match status" value="2"/>
</dbReference>
<dbReference type="Proteomes" id="UP000578000">
    <property type="component" value="Unassembled WGS sequence"/>
</dbReference>
<dbReference type="SMART" id="SM00869">
    <property type="entry name" value="Autotransporter"/>
    <property type="match status" value="1"/>
</dbReference>
<keyword evidence="5" id="KW-1185">Reference proteome</keyword>
<evidence type="ECO:0000313" key="4">
    <source>
        <dbReference type="EMBL" id="MBB6456360.1"/>
    </source>
</evidence>
<dbReference type="Gene3D" id="2.40.128.130">
    <property type="entry name" value="Autotransporter beta-domain"/>
    <property type="match status" value="1"/>
</dbReference>
<dbReference type="NCBIfam" id="TIGR02601">
    <property type="entry name" value="autotrns_rpt"/>
    <property type="match status" value="3"/>
</dbReference>
<dbReference type="Pfam" id="PF12951">
    <property type="entry name" value="PATR"/>
    <property type="match status" value="4"/>
</dbReference>
<evidence type="ECO:0000256" key="1">
    <source>
        <dbReference type="ARBA" id="ARBA00022729"/>
    </source>
</evidence>
<proteinExistence type="predicted"/>
<protein>
    <submittedName>
        <fullName evidence="4">Outer membrane autotransporter protein</fullName>
    </submittedName>
</protein>
<feature type="domain" description="Autotransporter" evidence="3">
    <location>
        <begin position="1108"/>
        <end position="1387"/>
    </location>
</feature>
<comment type="caution">
    <text evidence="4">The sequence shown here is derived from an EMBL/GenBank/DDBJ whole genome shotgun (WGS) entry which is preliminary data.</text>
</comment>
<dbReference type="RefSeq" id="WP_166111955.1">
    <property type="nucleotide sequence ID" value="NZ_BAABDB010000005.1"/>
</dbReference>
<evidence type="ECO:0000313" key="5">
    <source>
        <dbReference type="Proteomes" id="UP000578000"/>
    </source>
</evidence>
<dbReference type="InterPro" id="IPR005546">
    <property type="entry name" value="Autotransporte_beta"/>
</dbReference>
<accession>A0A841QD39</accession>
<dbReference type="PROSITE" id="PS51208">
    <property type="entry name" value="AUTOTRANSPORTER"/>
    <property type="match status" value="1"/>
</dbReference>
<dbReference type="SUPFAM" id="SSF51126">
    <property type="entry name" value="Pectin lyase-like"/>
    <property type="match status" value="2"/>
</dbReference>
<organism evidence="4 5">
    <name type="scientific">Acetobacter lovaniensis</name>
    <dbReference type="NCBI Taxonomy" id="104100"/>
    <lineage>
        <taxon>Bacteria</taxon>
        <taxon>Pseudomonadati</taxon>
        <taxon>Pseudomonadota</taxon>
        <taxon>Alphaproteobacteria</taxon>
        <taxon>Acetobacterales</taxon>
        <taxon>Acetobacteraceae</taxon>
        <taxon>Acetobacter</taxon>
    </lineage>
</organism>
<dbReference type="InterPro" id="IPR036709">
    <property type="entry name" value="Autotransporte_beta_dom_sf"/>
</dbReference>
<dbReference type="InterPro" id="IPR011050">
    <property type="entry name" value="Pectin_lyase_fold/virulence"/>
</dbReference>
<feature type="chain" id="PRO_5032778823" evidence="2">
    <location>
        <begin position="42"/>
        <end position="1387"/>
    </location>
</feature>
<dbReference type="InterPro" id="IPR013425">
    <property type="entry name" value="Autotrns_rpt"/>
</dbReference>
<dbReference type="Pfam" id="PF03797">
    <property type="entry name" value="Autotransporter"/>
    <property type="match status" value="1"/>
</dbReference>
<evidence type="ECO:0000256" key="2">
    <source>
        <dbReference type="SAM" id="SignalP"/>
    </source>
</evidence>
<dbReference type="GO" id="GO:0019867">
    <property type="term" value="C:outer membrane"/>
    <property type="evidence" value="ECO:0007669"/>
    <property type="project" value="InterPro"/>
</dbReference>
<gene>
    <name evidence="4" type="ORF">HNR55_000927</name>
</gene>
<sequence>MVAISRNRKNPVASYCGAVKIGFLTTLLCGVAAQAFSPAYAQTAYPNTVTFSPSGSSSLSTIIADTVSGPVSVLMNGTGVQSLSDVNTYTGATTISNGTLALIGSGSIASSAGVHNNATLDISGSTQSSVSIQSLDGTGNIVTGSNTDSHNSDITITNGNSTFGNTFSGYISGSGGLLISGGSETLTGDNVYSGSTGVASGATLTVSDGASLDGTNNIQNDGTIVVDNAYITVPDNTGANWTGVIATGFDSGSTANMTLQNGSIINSTWGTLTTGFGSGSSGTVTVDNSSITESVVVAGEHGSGAISIQNGGSVAANRVILGNQSTGSGRLAVTGAGSQLNIGSDGLYVNADGSGTISIQDGGIISSAGPMSFGDGSTVASGSTGTLTVAQGGTLEVGGTNGIVDNEGASGRYAFNLAGGTLEVDNTDLTTSVNMTLVDGTNSTVNSLNTTTLSGVLSGNGSLTAAGGGSLVLTGANTYTGNTLVTGNLTVSGGGSLNGTNSIMDEAAVVLDNGHVTIPANTGANGTGVVAVGVNNKNGSMTLENGSTIVSPTGTLATGWDASNSGSVTVDNSSIQEGSVVVGEAGNGTITIKNGSTVTADKVVLGNQAGTSSGLLEVTGTGSQLNAGSGGVYVNAGGTGTIYVDEGGTLNSAGPISFGDGSTDTSGSWGVLAVGAGSTIAVGGTNGIVDNEGSAGSYAFYLAGGTLKDTGSDLTSAVNISLLFSSNSTVDTNGLNTTLSGVLSGDGSSLTKAGSGTLLLSGQNTYTGGTDITGGTLLGTTSSFGSGGIVDDAALEVAQETSGILENPLSGNGSFTKSGSGSVGIEGDDSAFTGATSIVGGTLDVGGSLANSAVSVSNGGTLAGTGTVGNTQIIAGGILAPASSGQIGTMTVNGNLGMTAGSTLAIDAAGTPTGAGLSVNGTSYQRMSSDLVNVMGAVTLSGGTVRLNVAGAPTLQYGQAYQIVSSAQGVSGRYDGLTTNLGNTYTFLTPSLVYGAESVDVMQARNAVTFASVGHSRNERTTGGALDSLPADNPVADAVSQLGAQGARTAFNALSGEVHASARTALIQDSFFVRQAALDRLGNAGCDSASADGTIRTADLRTQRDDGCHADRAMLWGEAYGSLGHNAGDGNAATMQHSTAGFVMGVDAPVMETWRVGGLVSYGRSMFDIGTGRASSGHSNNVSVGGYAGTHWGRLNLRLGATYTWDMLSTSRTVAIPGLGERLSSGYLGGTAQGFGELSYRLHAGRSIIEPFGNVAYVNLHTDSYHEHGNAGAVNGKATDTGVTFSTFGLRVSSAIRVGKLVLVPHGMLAYRHAFGLTVPTQRQTFASMGSAGMDIAGVALSTNAAVLDTGLTARLTDRIDVGLSYIGQYGNQSVESGAKAHVRFQF</sequence>
<dbReference type="NCBIfam" id="TIGR01414">
    <property type="entry name" value="autotrans_barl"/>
    <property type="match status" value="1"/>
</dbReference>